<dbReference type="OrthoDB" id="9802553at2"/>
<dbReference type="InterPro" id="IPR053927">
    <property type="entry name" value="FlgK_helical"/>
</dbReference>
<evidence type="ECO:0000313" key="10">
    <source>
        <dbReference type="Proteomes" id="UP000323824"/>
    </source>
</evidence>
<dbReference type="InterPro" id="IPR002371">
    <property type="entry name" value="FlgK"/>
</dbReference>
<evidence type="ECO:0000256" key="6">
    <source>
        <dbReference type="ARBA" id="ARBA00023143"/>
    </source>
</evidence>
<dbReference type="InterPro" id="IPR010810">
    <property type="entry name" value="Flagellin_hook_IN_motif"/>
</dbReference>
<evidence type="ECO:0000313" key="9">
    <source>
        <dbReference type="EMBL" id="QEN05818.1"/>
    </source>
</evidence>
<evidence type="ECO:0000259" key="7">
    <source>
        <dbReference type="Pfam" id="PF06429"/>
    </source>
</evidence>
<gene>
    <name evidence="9" type="primary">flgK</name>
    <name evidence="9" type="ORF">EW093_14275</name>
</gene>
<keyword evidence="6" id="KW-0975">Bacterial flagellum</keyword>
<keyword evidence="5" id="KW-0964">Secreted</keyword>
<feature type="domain" description="Flagellar hook-associated protein FlgK helical" evidence="8">
    <location>
        <begin position="105"/>
        <end position="330"/>
    </location>
</feature>
<dbReference type="InterPro" id="IPR010930">
    <property type="entry name" value="Flg_bb/hook_C_dom"/>
</dbReference>
<dbReference type="KEGG" id="sper:EW093_14275"/>
<evidence type="ECO:0000256" key="4">
    <source>
        <dbReference type="ARBA" id="ARBA00016244"/>
    </source>
</evidence>
<dbReference type="Pfam" id="PF06429">
    <property type="entry name" value="Flg_bbr_C"/>
    <property type="match status" value="1"/>
</dbReference>
<dbReference type="SUPFAM" id="SSF64518">
    <property type="entry name" value="Phase 1 flagellin"/>
    <property type="match status" value="1"/>
</dbReference>
<comment type="similarity">
    <text evidence="3">Belongs to the flagella basal body rod proteins family.</text>
</comment>
<organism evidence="9 10">
    <name type="scientific">Thiospirochaeta perfilievii</name>
    <dbReference type="NCBI Taxonomy" id="252967"/>
    <lineage>
        <taxon>Bacteria</taxon>
        <taxon>Pseudomonadati</taxon>
        <taxon>Spirochaetota</taxon>
        <taxon>Spirochaetia</taxon>
        <taxon>Spirochaetales</taxon>
        <taxon>Spirochaetaceae</taxon>
        <taxon>Thiospirochaeta</taxon>
    </lineage>
</organism>
<dbReference type="RefSeq" id="WP_149569052.1">
    <property type="nucleotide sequence ID" value="NZ_CP035807.1"/>
</dbReference>
<dbReference type="PANTHER" id="PTHR30033">
    <property type="entry name" value="FLAGELLAR HOOK-ASSOCIATED PROTEIN 1"/>
    <property type="match status" value="1"/>
</dbReference>
<dbReference type="PANTHER" id="PTHR30033:SF1">
    <property type="entry name" value="FLAGELLAR HOOK-ASSOCIATED PROTEIN 1"/>
    <property type="match status" value="1"/>
</dbReference>
<keyword evidence="10" id="KW-1185">Reference proteome</keyword>
<dbReference type="Pfam" id="PF07196">
    <property type="entry name" value="Flagellin_IN"/>
    <property type="match status" value="1"/>
</dbReference>
<accession>A0A5C1QEK2</accession>
<dbReference type="AlphaFoldDB" id="A0A5C1QEK2"/>
<protein>
    <recommendedName>
        <fullName evidence="4">Flagellar hook-associated protein 1</fullName>
    </recommendedName>
</protein>
<name>A0A5C1QEK2_9SPIO</name>
<evidence type="ECO:0000256" key="2">
    <source>
        <dbReference type="ARBA" id="ARBA00004613"/>
    </source>
</evidence>
<evidence type="ECO:0000259" key="8">
    <source>
        <dbReference type="Pfam" id="PF22638"/>
    </source>
</evidence>
<reference evidence="9 10" key="1">
    <citation type="submission" date="2019-02" db="EMBL/GenBank/DDBJ databases">
        <authorList>
            <person name="Fomenkov A."/>
            <person name="Dubinina G."/>
            <person name="Grabovich M."/>
            <person name="Vincze T."/>
            <person name="Roberts R.J."/>
        </authorList>
    </citation>
    <scope>NUCLEOTIDE SEQUENCE [LARGE SCALE GENOMIC DNA]</scope>
    <source>
        <strain evidence="9 10">P</strain>
    </source>
</reference>
<feature type="domain" description="Flagellar basal-body/hook protein C-terminal" evidence="7">
    <location>
        <begin position="583"/>
        <end position="621"/>
    </location>
</feature>
<comment type="subcellular location">
    <subcellularLocation>
        <location evidence="1">Bacterial flagellum</location>
    </subcellularLocation>
    <subcellularLocation>
        <location evidence="2">Secreted</location>
    </subcellularLocation>
</comment>
<evidence type="ECO:0000256" key="1">
    <source>
        <dbReference type="ARBA" id="ARBA00004365"/>
    </source>
</evidence>
<keyword evidence="9" id="KW-0969">Cilium</keyword>
<dbReference type="GO" id="GO:0005576">
    <property type="term" value="C:extracellular region"/>
    <property type="evidence" value="ECO:0007669"/>
    <property type="project" value="UniProtKB-SubCell"/>
</dbReference>
<dbReference type="EMBL" id="CP035807">
    <property type="protein sequence ID" value="QEN05818.1"/>
    <property type="molecule type" value="Genomic_DNA"/>
</dbReference>
<keyword evidence="9" id="KW-0282">Flagellum</keyword>
<dbReference type="GO" id="GO:0044780">
    <property type="term" value="P:bacterial-type flagellum assembly"/>
    <property type="evidence" value="ECO:0007669"/>
    <property type="project" value="InterPro"/>
</dbReference>
<dbReference type="Proteomes" id="UP000323824">
    <property type="component" value="Chromosome"/>
</dbReference>
<proteinExistence type="inferred from homology"/>
<keyword evidence="9" id="KW-0966">Cell projection</keyword>
<evidence type="ECO:0000256" key="3">
    <source>
        <dbReference type="ARBA" id="ARBA00009677"/>
    </source>
</evidence>
<dbReference type="GO" id="GO:0005198">
    <property type="term" value="F:structural molecule activity"/>
    <property type="evidence" value="ECO:0007669"/>
    <property type="project" value="InterPro"/>
</dbReference>
<dbReference type="PRINTS" id="PR01005">
    <property type="entry name" value="FLGHOOKAP1"/>
</dbReference>
<reference evidence="9 10" key="2">
    <citation type="submission" date="2019-09" db="EMBL/GenBank/DDBJ databases">
        <title>Complete Genome Sequence and Methylome Analysis of free living Spirochaetas.</title>
        <authorList>
            <person name="Leshcheva N."/>
            <person name="Mikheeva N."/>
        </authorList>
    </citation>
    <scope>NUCLEOTIDE SEQUENCE [LARGE SCALE GENOMIC DNA]</scope>
    <source>
        <strain evidence="9 10">P</strain>
    </source>
</reference>
<dbReference type="Pfam" id="PF22638">
    <property type="entry name" value="FlgK_D1"/>
    <property type="match status" value="1"/>
</dbReference>
<dbReference type="NCBIfam" id="TIGR02492">
    <property type="entry name" value="flgK_ends"/>
    <property type="match status" value="1"/>
</dbReference>
<evidence type="ECO:0000256" key="5">
    <source>
        <dbReference type="ARBA" id="ARBA00022525"/>
    </source>
</evidence>
<sequence length="625" mass="68645">MGSTFAGIELGKRSLNANTTALTTIGHNLSNAGTEGYSRQRVKLGTVNPLTDPGLMRPERAGQIGQGVEITSIERIKDNLLENRLISSADEVGFWKAKDTYLYMTEKVYNEVGDSSIRSQLDGFWESWQELSINPELLASKQVVVKRGETLLDSINTRFSGLQEIQTMINDDVKVTVGQVNGLLNNIKDLNEQIVKIEAMGDNPNDLLDKRDLLVKELSQNIEITVDNRDPNEFSVHTKGMHLIQGGIVSGLRAEPNQLNQGFDDIVWDYNGEKVYPKSGKLAGLIELRDVDLRDEINQLDTMTINFVDMVNEVHRESLNPLGETGVDFFTENYFINNISGNYDRNGDGEYDSSFIFRLRGGNKLEPKEQSGLNGVITLPSANGTVDVTYNPNDTVDDIITRINNSGADISASLNRNGQLTFKATPSSNQENPDFVIRSLEDSGEFLVGYAGLLQQSGPDGAYNWEQADSVLQLAAGDSDFSVAPLNNPSGWVTINSRIKADPSVIASGFGNNRDDVNAGDGRAASAIAALRNNDVMIGKYKSFDDYFASTTAEIALKGEQAGISVESHELIMNDLISLQQSVSGVNMDEEMSEMIKFQHGYNAAAKFIAQMDEMMDTIINRMGV</sequence>
<dbReference type="GO" id="GO:0009424">
    <property type="term" value="C:bacterial-type flagellum hook"/>
    <property type="evidence" value="ECO:0007669"/>
    <property type="project" value="InterPro"/>
</dbReference>